<accession>A0ABP8TLH5</accession>
<dbReference type="InterPro" id="IPR001647">
    <property type="entry name" value="HTH_TetR"/>
</dbReference>
<dbReference type="InterPro" id="IPR036271">
    <property type="entry name" value="Tet_transcr_reg_TetR-rel_C_sf"/>
</dbReference>
<dbReference type="PRINTS" id="PR00455">
    <property type="entry name" value="HTHTETR"/>
</dbReference>
<keyword evidence="1" id="KW-0805">Transcription regulation</keyword>
<reference evidence="7" key="1">
    <citation type="journal article" date="2019" name="Int. J. Syst. Evol. Microbiol.">
        <title>The Global Catalogue of Microorganisms (GCM) 10K type strain sequencing project: providing services to taxonomists for standard genome sequencing and annotation.</title>
        <authorList>
            <consortium name="The Broad Institute Genomics Platform"/>
            <consortium name="The Broad Institute Genome Sequencing Center for Infectious Disease"/>
            <person name="Wu L."/>
            <person name="Ma J."/>
        </authorList>
    </citation>
    <scope>NUCLEOTIDE SEQUENCE [LARGE SCALE GENOMIC DNA]</scope>
    <source>
        <strain evidence="7">JCM 17938</strain>
    </source>
</reference>
<dbReference type="PANTHER" id="PTHR30055">
    <property type="entry name" value="HTH-TYPE TRANSCRIPTIONAL REGULATOR RUTR"/>
    <property type="match status" value="1"/>
</dbReference>
<dbReference type="Proteomes" id="UP001500212">
    <property type="component" value="Unassembled WGS sequence"/>
</dbReference>
<dbReference type="SUPFAM" id="SSF46689">
    <property type="entry name" value="Homeodomain-like"/>
    <property type="match status" value="1"/>
</dbReference>
<evidence type="ECO:0000313" key="6">
    <source>
        <dbReference type="EMBL" id="GAA4607448.1"/>
    </source>
</evidence>
<dbReference type="PROSITE" id="PS01081">
    <property type="entry name" value="HTH_TETR_1"/>
    <property type="match status" value="1"/>
</dbReference>
<evidence type="ECO:0000256" key="4">
    <source>
        <dbReference type="PROSITE-ProRule" id="PRU00335"/>
    </source>
</evidence>
<feature type="domain" description="HTH tetR-type" evidence="5">
    <location>
        <begin position="9"/>
        <end position="69"/>
    </location>
</feature>
<evidence type="ECO:0000313" key="7">
    <source>
        <dbReference type="Proteomes" id="UP001500212"/>
    </source>
</evidence>
<evidence type="ECO:0000256" key="2">
    <source>
        <dbReference type="ARBA" id="ARBA00023125"/>
    </source>
</evidence>
<gene>
    <name evidence="6" type="ORF">GCM10023195_28270</name>
</gene>
<dbReference type="InterPro" id="IPR009057">
    <property type="entry name" value="Homeodomain-like_sf"/>
</dbReference>
<dbReference type="PROSITE" id="PS50977">
    <property type="entry name" value="HTH_TETR_2"/>
    <property type="match status" value="1"/>
</dbReference>
<dbReference type="InterPro" id="IPR011075">
    <property type="entry name" value="TetR_C"/>
</dbReference>
<proteinExistence type="predicted"/>
<sequence>MEAPRRRGEVREEAILLATLELLAEVGYDRMTMDAVAARAHASKATIYRRWPGKPELVVSAVKRYAASPTAAPAESGDLRQDLLAVLLAMRSSLTGQDADLILGLMIAMRRDAELAAAVRSQVVTDKGEAFGAVITRAVARGELPATVDTALFVEISSAMLFSRLFVTGETLDDAFIHHLLDAVLLPLLNHQSSLR</sequence>
<evidence type="ECO:0000256" key="1">
    <source>
        <dbReference type="ARBA" id="ARBA00023015"/>
    </source>
</evidence>
<keyword evidence="7" id="KW-1185">Reference proteome</keyword>
<dbReference type="Pfam" id="PF16859">
    <property type="entry name" value="TetR_C_11"/>
    <property type="match status" value="1"/>
</dbReference>
<keyword evidence="2 4" id="KW-0238">DNA-binding</keyword>
<feature type="DNA-binding region" description="H-T-H motif" evidence="4">
    <location>
        <begin position="32"/>
        <end position="51"/>
    </location>
</feature>
<dbReference type="PANTHER" id="PTHR30055:SF148">
    <property type="entry name" value="TETR-FAMILY TRANSCRIPTIONAL REGULATOR"/>
    <property type="match status" value="1"/>
</dbReference>
<dbReference type="SUPFAM" id="SSF48498">
    <property type="entry name" value="Tetracyclin repressor-like, C-terminal domain"/>
    <property type="match status" value="1"/>
</dbReference>
<evidence type="ECO:0000256" key="3">
    <source>
        <dbReference type="ARBA" id="ARBA00023163"/>
    </source>
</evidence>
<keyword evidence="3" id="KW-0804">Transcription</keyword>
<dbReference type="InterPro" id="IPR050109">
    <property type="entry name" value="HTH-type_TetR-like_transc_reg"/>
</dbReference>
<protein>
    <submittedName>
        <fullName evidence="6">TetR/AcrR family transcriptional regulator</fullName>
    </submittedName>
</protein>
<dbReference type="Gene3D" id="1.10.10.60">
    <property type="entry name" value="Homeodomain-like"/>
    <property type="match status" value="1"/>
</dbReference>
<organism evidence="6 7">
    <name type="scientific">Actinoallomurus liliacearum</name>
    <dbReference type="NCBI Taxonomy" id="1080073"/>
    <lineage>
        <taxon>Bacteria</taxon>
        <taxon>Bacillati</taxon>
        <taxon>Actinomycetota</taxon>
        <taxon>Actinomycetes</taxon>
        <taxon>Streptosporangiales</taxon>
        <taxon>Thermomonosporaceae</taxon>
        <taxon>Actinoallomurus</taxon>
    </lineage>
</organism>
<dbReference type="EMBL" id="BAABHJ010000006">
    <property type="protein sequence ID" value="GAA4607448.1"/>
    <property type="molecule type" value="Genomic_DNA"/>
</dbReference>
<dbReference type="Gene3D" id="1.10.357.10">
    <property type="entry name" value="Tetracycline Repressor, domain 2"/>
    <property type="match status" value="1"/>
</dbReference>
<name>A0ABP8TLH5_9ACTN</name>
<dbReference type="InterPro" id="IPR023772">
    <property type="entry name" value="DNA-bd_HTH_TetR-type_CS"/>
</dbReference>
<comment type="caution">
    <text evidence="6">The sequence shown here is derived from an EMBL/GenBank/DDBJ whole genome shotgun (WGS) entry which is preliminary data.</text>
</comment>
<evidence type="ECO:0000259" key="5">
    <source>
        <dbReference type="PROSITE" id="PS50977"/>
    </source>
</evidence>
<dbReference type="Pfam" id="PF00440">
    <property type="entry name" value="TetR_N"/>
    <property type="match status" value="1"/>
</dbReference>